<evidence type="ECO:0000313" key="1">
    <source>
        <dbReference type="EMBL" id="GAG64195.1"/>
    </source>
</evidence>
<dbReference type="AlphaFoldDB" id="X0Z493"/>
<sequence>MPLIHSPEYILNTSVIVGYAPIYDFSPILIKPGEIVNATVYFQNRSTINFETTNISEGTLSVNITTPNENATSLLNLKPINTSTTAVQFKIPFLNDSSLGDYILALIYENASFMININVPLVVYDSINLVEINTIPDYSPGDSMNINVSLEYSNGFFTPNANATLFFISNKTQSEVFNLPLEYITGNVYSCVSQNCPTRFLAGFII</sequence>
<comment type="caution">
    <text evidence="1">The sequence shown here is derived from an EMBL/GenBank/DDBJ whole genome shotgun (WGS) entry which is preliminary data.</text>
</comment>
<reference evidence="1" key="1">
    <citation type="journal article" date="2014" name="Front. Microbiol.">
        <title>High frequency of phylogenetically diverse reductive dehalogenase-homologous genes in deep subseafloor sedimentary metagenomes.</title>
        <authorList>
            <person name="Kawai M."/>
            <person name="Futagami T."/>
            <person name="Toyoda A."/>
            <person name="Takaki Y."/>
            <person name="Nishi S."/>
            <person name="Hori S."/>
            <person name="Arai W."/>
            <person name="Tsubouchi T."/>
            <person name="Morono Y."/>
            <person name="Uchiyama I."/>
            <person name="Ito T."/>
            <person name="Fujiyama A."/>
            <person name="Inagaki F."/>
            <person name="Takami H."/>
        </authorList>
    </citation>
    <scope>NUCLEOTIDE SEQUENCE</scope>
    <source>
        <strain evidence="1">Expedition CK06-06</strain>
    </source>
</reference>
<proteinExistence type="predicted"/>
<protein>
    <submittedName>
        <fullName evidence="1">Uncharacterized protein</fullName>
    </submittedName>
</protein>
<feature type="non-terminal residue" evidence="1">
    <location>
        <position position="206"/>
    </location>
</feature>
<dbReference type="EMBL" id="BART01007825">
    <property type="protein sequence ID" value="GAG64195.1"/>
    <property type="molecule type" value="Genomic_DNA"/>
</dbReference>
<organism evidence="1">
    <name type="scientific">marine sediment metagenome</name>
    <dbReference type="NCBI Taxonomy" id="412755"/>
    <lineage>
        <taxon>unclassified sequences</taxon>
        <taxon>metagenomes</taxon>
        <taxon>ecological metagenomes</taxon>
    </lineage>
</organism>
<accession>X0Z493</accession>
<gene>
    <name evidence="1" type="ORF">S01H4_17735</name>
</gene>
<name>X0Z493_9ZZZZ</name>